<gene>
    <name evidence="1" type="ORF">MM213_11145</name>
</gene>
<dbReference type="RefSeq" id="WP_241412296.1">
    <property type="nucleotide sequence ID" value="NZ_JAKZGO010000008.1"/>
</dbReference>
<dbReference type="PROSITE" id="PS51257">
    <property type="entry name" value="PROKAR_LIPOPROTEIN"/>
    <property type="match status" value="1"/>
</dbReference>
<organism evidence="1 2">
    <name type="scientific">Belliella alkalica</name>
    <dbReference type="NCBI Taxonomy" id="1730871"/>
    <lineage>
        <taxon>Bacteria</taxon>
        <taxon>Pseudomonadati</taxon>
        <taxon>Bacteroidota</taxon>
        <taxon>Cytophagia</taxon>
        <taxon>Cytophagales</taxon>
        <taxon>Cyclobacteriaceae</taxon>
        <taxon>Belliella</taxon>
    </lineage>
</organism>
<dbReference type="Proteomes" id="UP001165430">
    <property type="component" value="Unassembled WGS sequence"/>
</dbReference>
<dbReference type="EMBL" id="JAKZGO010000008">
    <property type="protein sequence ID" value="MCH7414046.1"/>
    <property type="molecule type" value="Genomic_DNA"/>
</dbReference>
<evidence type="ECO:0000313" key="2">
    <source>
        <dbReference type="Proteomes" id="UP001165430"/>
    </source>
</evidence>
<accession>A0ABS9VC85</accession>
<reference evidence="1" key="1">
    <citation type="submission" date="2022-03" db="EMBL/GenBank/DDBJ databases">
        <title>De novo assembled genomes of Belliella spp. (Cyclobacteriaceae) strains.</title>
        <authorList>
            <person name="Szabo A."/>
            <person name="Korponai K."/>
            <person name="Felfoldi T."/>
        </authorList>
    </citation>
    <scope>NUCLEOTIDE SEQUENCE</scope>
    <source>
        <strain evidence="1">DSM 111903</strain>
    </source>
</reference>
<evidence type="ECO:0008006" key="3">
    <source>
        <dbReference type="Google" id="ProtNLM"/>
    </source>
</evidence>
<proteinExistence type="predicted"/>
<keyword evidence="2" id="KW-1185">Reference proteome</keyword>
<evidence type="ECO:0000313" key="1">
    <source>
        <dbReference type="EMBL" id="MCH7414046.1"/>
    </source>
</evidence>
<name>A0ABS9VC85_9BACT</name>
<sequence>MIKNTCFFFLLAFLMSCQPENTNKEDFDPPYFRLQEFIENQAESLVGKQLAKEIQFNTSKENVDIDPTKEEWLEELDFFMQADINRPSLAQAYFIEKSENQISYSLKKGEKSKVKFLKVQFYGADKPKMIEFLIGSENTFYSSNTEGWLQVDESTNLVTKFEVKGEQKVVFLDPIIMVLNGQVNN</sequence>
<comment type="caution">
    <text evidence="1">The sequence shown here is derived from an EMBL/GenBank/DDBJ whole genome shotgun (WGS) entry which is preliminary data.</text>
</comment>
<protein>
    <recommendedName>
        <fullName evidence="3">Lipoprotein</fullName>
    </recommendedName>
</protein>